<dbReference type="Pfam" id="PF00668">
    <property type="entry name" value="Condensation"/>
    <property type="match status" value="1"/>
</dbReference>
<dbReference type="PANTHER" id="PTHR45527:SF1">
    <property type="entry name" value="FATTY ACID SYNTHASE"/>
    <property type="match status" value="1"/>
</dbReference>
<dbReference type="Proteomes" id="UP000243719">
    <property type="component" value="Unassembled WGS sequence"/>
</dbReference>
<dbReference type="CDD" id="cd05930">
    <property type="entry name" value="A_NRPS"/>
    <property type="match status" value="1"/>
</dbReference>
<name>A0A1H2PIP1_9BURK</name>
<dbReference type="Gene3D" id="3.30.559.30">
    <property type="entry name" value="Nonribosomal peptide synthetase, condensation domain"/>
    <property type="match status" value="1"/>
</dbReference>
<dbReference type="Gene3D" id="2.30.38.10">
    <property type="entry name" value="Luciferase, Domain 3"/>
    <property type="match status" value="1"/>
</dbReference>
<dbReference type="InterPro" id="IPR045851">
    <property type="entry name" value="AMP-bd_C_sf"/>
</dbReference>
<protein>
    <submittedName>
        <fullName evidence="5">Amino acid adenylation domain-containing protein</fullName>
    </submittedName>
</protein>
<dbReference type="Pfam" id="PF00550">
    <property type="entry name" value="PP-binding"/>
    <property type="match status" value="1"/>
</dbReference>
<dbReference type="PROSITE" id="PS00455">
    <property type="entry name" value="AMP_BINDING"/>
    <property type="match status" value="1"/>
</dbReference>
<dbReference type="NCBIfam" id="TIGR01733">
    <property type="entry name" value="AA-adenyl-dom"/>
    <property type="match status" value="1"/>
</dbReference>
<dbReference type="GO" id="GO:0044550">
    <property type="term" value="P:secondary metabolite biosynthetic process"/>
    <property type="evidence" value="ECO:0007669"/>
    <property type="project" value="TreeGrafter"/>
</dbReference>
<dbReference type="GO" id="GO:0005737">
    <property type="term" value="C:cytoplasm"/>
    <property type="evidence" value="ECO:0007669"/>
    <property type="project" value="TreeGrafter"/>
</dbReference>
<dbReference type="Gene3D" id="3.30.300.30">
    <property type="match status" value="1"/>
</dbReference>
<evidence type="ECO:0000313" key="6">
    <source>
        <dbReference type="Proteomes" id="UP000243719"/>
    </source>
</evidence>
<dbReference type="RefSeq" id="WP_091903393.1">
    <property type="nucleotide sequence ID" value="NZ_FNLO01000001.1"/>
</dbReference>
<dbReference type="Gene3D" id="3.30.559.10">
    <property type="entry name" value="Chloramphenicol acetyltransferase-like domain"/>
    <property type="match status" value="1"/>
</dbReference>
<accession>A0A1H2PIP1</accession>
<dbReference type="InterPro" id="IPR000873">
    <property type="entry name" value="AMP-dep_synth/lig_dom"/>
</dbReference>
<dbReference type="GO" id="GO:0031177">
    <property type="term" value="F:phosphopantetheine binding"/>
    <property type="evidence" value="ECO:0007669"/>
    <property type="project" value="InterPro"/>
</dbReference>
<dbReference type="AlphaFoldDB" id="A0A1H2PIP1"/>
<dbReference type="Pfam" id="PF00501">
    <property type="entry name" value="AMP-binding"/>
    <property type="match status" value="1"/>
</dbReference>
<keyword evidence="6" id="KW-1185">Reference proteome</keyword>
<dbReference type="InterPro" id="IPR020845">
    <property type="entry name" value="AMP-binding_CS"/>
</dbReference>
<feature type="compositionally biased region" description="Low complexity" evidence="3">
    <location>
        <begin position="1129"/>
        <end position="1148"/>
    </location>
</feature>
<dbReference type="SMART" id="SM00823">
    <property type="entry name" value="PKS_PP"/>
    <property type="match status" value="1"/>
</dbReference>
<dbReference type="InterPro" id="IPR009081">
    <property type="entry name" value="PP-bd_ACP"/>
</dbReference>
<dbReference type="SUPFAM" id="SSF47336">
    <property type="entry name" value="ACP-like"/>
    <property type="match status" value="1"/>
</dbReference>
<feature type="domain" description="Carrier" evidence="4">
    <location>
        <begin position="1022"/>
        <end position="1097"/>
    </location>
</feature>
<dbReference type="Gene3D" id="3.40.50.980">
    <property type="match status" value="2"/>
</dbReference>
<dbReference type="SUPFAM" id="SSF56801">
    <property type="entry name" value="Acetyl-CoA synthetase-like"/>
    <property type="match status" value="1"/>
</dbReference>
<dbReference type="InterPro" id="IPR020806">
    <property type="entry name" value="PKS_PP-bd"/>
</dbReference>
<evidence type="ECO:0000256" key="1">
    <source>
        <dbReference type="ARBA" id="ARBA00022450"/>
    </source>
</evidence>
<dbReference type="PROSITE" id="PS50075">
    <property type="entry name" value="CARRIER"/>
    <property type="match status" value="1"/>
</dbReference>
<dbReference type="InterPro" id="IPR036736">
    <property type="entry name" value="ACP-like_sf"/>
</dbReference>
<proteinExistence type="predicted"/>
<evidence type="ECO:0000256" key="2">
    <source>
        <dbReference type="ARBA" id="ARBA00022553"/>
    </source>
</evidence>
<sequence length="1148" mass="120430">MHEHDQNADVGFGLTPEARARRTAYGVERCVVVQLAPDAGCDEATLRRVWHTLPARHALLTMATGEVAGFRGERLLPAAPPRPLPWLRVDVAGGELALDSTVASLRAAGLPTQAAQDGAHVAALWLTASEVPATRLLIIARAWLFDEASVLQLATELVGQAGTFRGVAASDGAPLPDDDMPLAYEDFAAWRDSLVAEDAAGAGAAYWHARLAAAGDEAVRLPLRMAGPRADVARAAAGAAAQSQASQATDATQATEATEATVARATPAEQAYALATLAREQGLPLATLLQTLWWLLLARLGGVAVLSGVEHHDCRDDYPPLAATLGVFERVLPVRFEVDATQSALAMARRLESQLATDREWQEAVPATPAAFHAAAFRVVRWRNPSGAVRLIDIDQPLGDTELRLEPIVDGEDGLRGLVLRYDPRRYDADAMRTLLDQYLTVLAAVVDVPTRAWQDVSPEPVQIVTRRLAWQGPARVASDATVVAALLRHARTQPDAPALADGRGVLSYAQLATRVTSGAAQLHARGVVAGDRVALRSPRSVEAVVAMLAILHAGAAYVPVDPAWPGPRTEALLRQVAPRLALGDEPVTASAAALRSPSDAAAPVDAALRWCDLDALAAAPLPAAGVSVQATPDANPDSIAYVIFTSGSTGQPKGVPIGHRQLLNYAAGVADELGLAPSERVALTSSLAADLGNTALFGAFVAGSCLVVADDSDMADAHSFARFLERERIDAVKLTPSHLDALLPESGGVLPGRVVLGGEAALPALLRRLRRTRADVQVFNHYGPTETTVGVLMHRCGGTDDAAGIGSGLPLTRLLPNCRAYVCQTGHDGALSLAPTGAVGILYLGGAQLMDGYLGRDPDEGFVADPWQVGERLYRTGDLACYLPGDGVSWLGRADRQVKIRGYRIEPAEVEAAGRDVPGVAQFVVRAWQGGGQTRLAGYVVAAAPTTAPTTATAPVSDASAQSAAGDDLLARVHAALTRALPPAWVPDTLQALTHLPRLGNGKIDRNALPEPAQSEAGGRPAHGPLEQWLARTLATLLSRSDVDVERGLFELGGDSLTVIRYVARITEGLRVEILPGLVFANPSVAALARAIDAQDGSGAAARRAQARLAFDAMSPEQQAAWRDRARQAASSASGSALANADATQPS</sequence>
<reference evidence="6" key="1">
    <citation type="submission" date="2016-09" db="EMBL/GenBank/DDBJ databases">
        <authorList>
            <person name="Varghese N."/>
            <person name="Submissions S."/>
        </authorList>
    </citation>
    <scope>NUCLEOTIDE SEQUENCE [LARGE SCALE GENOMIC DNA]</scope>
    <source>
        <strain evidence="6">JS23</strain>
    </source>
</reference>
<dbReference type="InterPro" id="IPR001242">
    <property type="entry name" value="Condensation_dom"/>
</dbReference>
<dbReference type="GO" id="GO:0003824">
    <property type="term" value="F:catalytic activity"/>
    <property type="evidence" value="ECO:0007669"/>
    <property type="project" value="InterPro"/>
</dbReference>
<dbReference type="Gene3D" id="1.10.1200.10">
    <property type="entry name" value="ACP-like"/>
    <property type="match status" value="1"/>
</dbReference>
<dbReference type="STRING" id="1770053.SAMN05216551_10133"/>
<dbReference type="SUPFAM" id="SSF52777">
    <property type="entry name" value="CoA-dependent acyltransferases"/>
    <property type="match status" value="1"/>
</dbReference>
<feature type="region of interest" description="Disordered" evidence="3">
    <location>
        <begin position="1117"/>
        <end position="1148"/>
    </location>
</feature>
<evidence type="ECO:0000256" key="3">
    <source>
        <dbReference type="SAM" id="MobiDB-lite"/>
    </source>
</evidence>
<evidence type="ECO:0000313" key="5">
    <source>
        <dbReference type="EMBL" id="SDV46052.1"/>
    </source>
</evidence>
<dbReference type="PANTHER" id="PTHR45527">
    <property type="entry name" value="NONRIBOSOMAL PEPTIDE SYNTHETASE"/>
    <property type="match status" value="1"/>
</dbReference>
<keyword evidence="1" id="KW-0596">Phosphopantetheine</keyword>
<dbReference type="InterPro" id="IPR010071">
    <property type="entry name" value="AA_adenyl_dom"/>
</dbReference>
<gene>
    <name evidence="5" type="ORF">SAMN05216551_10133</name>
</gene>
<keyword evidence="2" id="KW-0597">Phosphoprotein</keyword>
<dbReference type="EMBL" id="FNLO01000001">
    <property type="protein sequence ID" value="SDV46052.1"/>
    <property type="molecule type" value="Genomic_DNA"/>
</dbReference>
<evidence type="ECO:0000259" key="4">
    <source>
        <dbReference type="PROSITE" id="PS50075"/>
    </source>
</evidence>
<organism evidence="5 6">
    <name type="scientific">Chitinasiproducens palmae</name>
    <dbReference type="NCBI Taxonomy" id="1770053"/>
    <lineage>
        <taxon>Bacteria</taxon>
        <taxon>Pseudomonadati</taxon>
        <taxon>Pseudomonadota</taxon>
        <taxon>Betaproteobacteria</taxon>
        <taxon>Burkholderiales</taxon>
        <taxon>Burkholderiaceae</taxon>
        <taxon>Chitinasiproducens</taxon>
    </lineage>
</organism>
<dbReference type="InterPro" id="IPR023213">
    <property type="entry name" value="CAT-like_dom_sf"/>
</dbReference>
<dbReference type="GO" id="GO:0043041">
    <property type="term" value="P:amino acid activation for nonribosomal peptide biosynthetic process"/>
    <property type="evidence" value="ECO:0007669"/>
    <property type="project" value="TreeGrafter"/>
</dbReference>